<dbReference type="InterPro" id="IPR036291">
    <property type="entry name" value="NAD(P)-bd_dom_sf"/>
</dbReference>
<gene>
    <name evidence="3" type="primary">fabG_3</name>
    <name evidence="3" type="ORF">St703_14190</name>
</gene>
<dbReference type="InterPro" id="IPR050259">
    <property type="entry name" value="SDR"/>
</dbReference>
<dbReference type="Pfam" id="PF13561">
    <property type="entry name" value="adh_short_C2"/>
    <property type="match status" value="1"/>
</dbReference>
<evidence type="ECO:0000313" key="4">
    <source>
        <dbReference type="Proteomes" id="UP000326951"/>
    </source>
</evidence>
<dbReference type="Proteomes" id="UP000326951">
    <property type="component" value="Chromosome"/>
</dbReference>
<dbReference type="GO" id="GO:0016491">
    <property type="term" value="F:oxidoreductase activity"/>
    <property type="evidence" value="ECO:0007669"/>
    <property type="project" value="UniProtKB-KW"/>
</dbReference>
<name>A0A5K7WYE8_9BACL</name>
<proteinExistence type="inferred from homology"/>
<evidence type="ECO:0000313" key="3">
    <source>
        <dbReference type="EMBL" id="BBN98714.1"/>
    </source>
</evidence>
<protein>
    <submittedName>
        <fullName evidence="3">3-ketoacyl-ACP reductase</fullName>
    </submittedName>
</protein>
<sequence>MMTMNTLLITGASGAIGSAAARALAASGSSLYLHYYSSKEKAEELQQELRERFPNQAFLLVCADLSDEKGPECLMAQLDQPIDGVVYASGNSEINLFQDVANEVIKQTIQLQLTSPFRLLQQLIKPMIHNKRGQILMVSSIWGLEGAATEVLYSMVKGGQNAFVKALAKEAAPSGISVNAVAPGAVDTPMMDVFSEEDLKRVEDEIPMGRMAKPQEVASLINFLMSPSAEYINGQIISINGAWYC</sequence>
<dbReference type="PANTHER" id="PTHR42879:SF2">
    <property type="entry name" value="3-OXOACYL-[ACYL-CARRIER-PROTEIN] REDUCTASE FABG"/>
    <property type="match status" value="1"/>
</dbReference>
<evidence type="ECO:0000256" key="2">
    <source>
        <dbReference type="ARBA" id="ARBA00023002"/>
    </source>
</evidence>
<dbReference type="Gene3D" id="3.40.50.720">
    <property type="entry name" value="NAD(P)-binding Rossmann-like Domain"/>
    <property type="match status" value="1"/>
</dbReference>
<accession>A0A5K7WYE8</accession>
<dbReference type="CDD" id="cd05233">
    <property type="entry name" value="SDR_c"/>
    <property type="match status" value="1"/>
</dbReference>
<dbReference type="InterPro" id="IPR002347">
    <property type="entry name" value="SDR_fam"/>
</dbReference>
<dbReference type="PRINTS" id="PR00081">
    <property type="entry name" value="GDHRDH"/>
</dbReference>
<dbReference type="SUPFAM" id="SSF51735">
    <property type="entry name" value="NAD(P)-binding Rossmann-fold domains"/>
    <property type="match status" value="1"/>
</dbReference>
<keyword evidence="2" id="KW-0560">Oxidoreductase</keyword>
<organism evidence="3 4">
    <name type="scientific">Sporolactobacillus terrae</name>
    <dbReference type="NCBI Taxonomy" id="269673"/>
    <lineage>
        <taxon>Bacteria</taxon>
        <taxon>Bacillati</taxon>
        <taxon>Bacillota</taxon>
        <taxon>Bacilli</taxon>
        <taxon>Bacillales</taxon>
        <taxon>Sporolactobacillaceae</taxon>
        <taxon>Sporolactobacillus</taxon>
    </lineage>
</organism>
<reference evidence="3 4" key="1">
    <citation type="submission" date="2019-09" db="EMBL/GenBank/DDBJ databases">
        <title>Complete genome sequence of Sporolactobacillus terrae 70-3.</title>
        <authorList>
            <person name="Tanaka N."/>
            <person name="Shiwa Y."/>
            <person name="Fujita N."/>
            <person name="Tanasupawat S."/>
        </authorList>
    </citation>
    <scope>NUCLEOTIDE SEQUENCE [LARGE SCALE GENOMIC DNA]</scope>
    <source>
        <strain evidence="3 4">70-3</strain>
    </source>
</reference>
<dbReference type="FunFam" id="3.40.50.720:FF:000173">
    <property type="entry name" value="3-oxoacyl-[acyl-carrier protein] reductase"/>
    <property type="match status" value="1"/>
</dbReference>
<dbReference type="EMBL" id="AP021853">
    <property type="protein sequence ID" value="BBN98714.1"/>
    <property type="molecule type" value="Genomic_DNA"/>
</dbReference>
<comment type="similarity">
    <text evidence="1">Belongs to the short-chain dehydrogenases/reductases (SDR) family.</text>
</comment>
<evidence type="ECO:0000256" key="1">
    <source>
        <dbReference type="ARBA" id="ARBA00006484"/>
    </source>
</evidence>
<dbReference type="AlphaFoldDB" id="A0A5K7WYE8"/>
<dbReference type="PANTHER" id="PTHR42879">
    <property type="entry name" value="3-OXOACYL-(ACYL-CARRIER-PROTEIN) REDUCTASE"/>
    <property type="match status" value="1"/>
</dbReference>
<dbReference type="NCBIfam" id="NF047420">
    <property type="entry name" value="EF_P_mod_YmfI"/>
    <property type="match status" value="1"/>
</dbReference>